<keyword evidence="3" id="KW-1185">Reference proteome</keyword>
<feature type="non-terminal residue" evidence="2">
    <location>
        <position position="82"/>
    </location>
</feature>
<keyword evidence="1" id="KW-0812">Transmembrane</keyword>
<dbReference type="EMBL" id="BTRK01000002">
    <property type="protein sequence ID" value="GMR34499.1"/>
    <property type="molecule type" value="Genomic_DNA"/>
</dbReference>
<proteinExistence type="predicted"/>
<evidence type="ECO:0000313" key="2">
    <source>
        <dbReference type="EMBL" id="GMR34499.1"/>
    </source>
</evidence>
<evidence type="ECO:0008006" key="4">
    <source>
        <dbReference type="Google" id="ProtNLM"/>
    </source>
</evidence>
<evidence type="ECO:0000313" key="3">
    <source>
        <dbReference type="Proteomes" id="UP001328107"/>
    </source>
</evidence>
<keyword evidence="1" id="KW-1133">Transmembrane helix</keyword>
<comment type="caution">
    <text evidence="2">The sequence shown here is derived from an EMBL/GenBank/DDBJ whole genome shotgun (WGS) entry which is preliminary data.</text>
</comment>
<reference evidence="3" key="1">
    <citation type="submission" date="2022-10" db="EMBL/GenBank/DDBJ databases">
        <title>Genome assembly of Pristionchus species.</title>
        <authorList>
            <person name="Yoshida K."/>
            <person name="Sommer R.J."/>
        </authorList>
    </citation>
    <scope>NUCLEOTIDE SEQUENCE [LARGE SCALE GENOMIC DNA]</scope>
    <source>
        <strain evidence="3">RS5460</strain>
    </source>
</reference>
<accession>A0AAN4Z7E8</accession>
<dbReference type="AlphaFoldDB" id="A0AAN4Z7E8"/>
<feature type="transmembrane region" description="Helical" evidence="1">
    <location>
        <begin position="31"/>
        <end position="52"/>
    </location>
</feature>
<gene>
    <name evidence="2" type="ORF">PMAYCL1PPCAC_04694</name>
</gene>
<organism evidence="2 3">
    <name type="scientific">Pristionchus mayeri</name>
    <dbReference type="NCBI Taxonomy" id="1317129"/>
    <lineage>
        <taxon>Eukaryota</taxon>
        <taxon>Metazoa</taxon>
        <taxon>Ecdysozoa</taxon>
        <taxon>Nematoda</taxon>
        <taxon>Chromadorea</taxon>
        <taxon>Rhabditida</taxon>
        <taxon>Rhabditina</taxon>
        <taxon>Diplogasteromorpha</taxon>
        <taxon>Diplogasteroidea</taxon>
        <taxon>Neodiplogasteridae</taxon>
        <taxon>Pristionchus</taxon>
    </lineage>
</organism>
<sequence>MDATLDGYVPILLINCRLIFSDSIFAAKVDIVPLMAIGVLCFGQSLICYFYCVYYRRSVVLPPGSRFCYTGWKKIVLFVCHQ</sequence>
<protein>
    <recommendedName>
        <fullName evidence="4">G protein-coupled receptor</fullName>
    </recommendedName>
</protein>
<keyword evidence="1" id="KW-0472">Membrane</keyword>
<dbReference type="Proteomes" id="UP001328107">
    <property type="component" value="Unassembled WGS sequence"/>
</dbReference>
<evidence type="ECO:0000256" key="1">
    <source>
        <dbReference type="SAM" id="Phobius"/>
    </source>
</evidence>
<name>A0AAN4Z7E8_9BILA</name>